<dbReference type="InterPro" id="IPR002816">
    <property type="entry name" value="TraB/PrgY/GumN_fam"/>
</dbReference>
<name>A0A090RYY9_9VIBR</name>
<dbReference type="Pfam" id="PF01963">
    <property type="entry name" value="TraB_PrgY_gumN"/>
    <property type="match status" value="1"/>
</dbReference>
<sequence>MLYVPKLRLSFKMFASLRIAFVLLSVFLTTVISASAYAQPLLFKAERGDQTFYIYGTVHVGPNNQITVTKQIEDVLGVSDTLILEAKMDQSVQFPTTSRFQVAQVLEKNELKQLETIASEIRIDFGTLQSLPPWHAALILQQTTFTQLNYYSEFGSEHQLSDWAKGNGITIDGLETLQFQIDLLSQQDEGGKEMLKQTLLEWPHNAHNIQCLLASWQAGDIKNLSAMLEHDSDSSDFLKRLLIDRNDAWVAKLTNSTKYQKGTYFVAVGALHLVGPNSVIGLLRSNGYSVTQLSRSEEAKCIMKTHV</sequence>
<organism evidence="1 2">
    <name type="scientific">Vibrio maritimus</name>
    <dbReference type="NCBI Taxonomy" id="990268"/>
    <lineage>
        <taxon>Bacteria</taxon>
        <taxon>Pseudomonadati</taxon>
        <taxon>Pseudomonadota</taxon>
        <taxon>Gammaproteobacteria</taxon>
        <taxon>Vibrionales</taxon>
        <taxon>Vibrionaceae</taxon>
        <taxon>Vibrio</taxon>
    </lineage>
</organism>
<accession>A0A090RYY9</accession>
<proteinExistence type="predicted"/>
<dbReference type="CDD" id="cd14789">
    <property type="entry name" value="Tiki"/>
    <property type="match status" value="1"/>
</dbReference>
<keyword evidence="2" id="KW-1185">Reference proteome</keyword>
<dbReference type="InterPro" id="IPR047111">
    <property type="entry name" value="YbaP-like"/>
</dbReference>
<dbReference type="PANTHER" id="PTHR40590:SF1">
    <property type="entry name" value="CYTOPLASMIC PROTEIN"/>
    <property type="match status" value="1"/>
</dbReference>
<comment type="caution">
    <text evidence="1">The sequence shown here is derived from an EMBL/GenBank/DDBJ whole genome shotgun (WGS) entry which is preliminary data.</text>
</comment>
<gene>
    <name evidence="1" type="ORF">JCM19235_1144</name>
</gene>
<dbReference type="EMBL" id="BBMR01000004">
    <property type="protein sequence ID" value="GAL19788.1"/>
    <property type="molecule type" value="Genomic_DNA"/>
</dbReference>
<evidence type="ECO:0008006" key="3">
    <source>
        <dbReference type="Google" id="ProtNLM"/>
    </source>
</evidence>
<dbReference type="OrthoDB" id="357294at2"/>
<dbReference type="PANTHER" id="PTHR40590">
    <property type="entry name" value="CYTOPLASMIC PROTEIN-RELATED"/>
    <property type="match status" value="1"/>
</dbReference>
<evidence type="ECO:0000313" key="2">
    <source>
        <dbReference type="Proteomes" id="UP000029228"/>
    </source>
</evidence>
<dbReference type="Proteomes" id="UP000029228">
    <property type="component" value="Unassembled WGS sequence"/>
</dbReference>
<evidence type="ECO:0000313" key="1">
    <source>
        <dbReference type="EMBL" id="GAL19788.1"/>
    </source>
</evidence>
<protein>
    <recommendedName>
        <fullName evidence="3">Ligase</fullName>
    </recommendedName>
</protein>
<dbReference type="AlphaFoldDB" id="A0A090RYY9"/>
<dbReference type="STRING" id="990268.JCM19235_1144"/>
<reference evidence="1 2" key="1">
    <citation type="submission" date="2014-09" db="EMBL/GenBank/DDBJ databases">
        <title>Vibrio maritimus JCM 19235. (C45) whole genome shotgun sequence.</title>
        <authorList>
            <person name="Sawabe T."/>
            <person name="Meirelles P."/>
            <person name="Nakanishi M."/>
            <person name="Sayaka M."/>
            <person name="Hattori M."/>
            <person name="Ohkuma M."/>
        </authorList>
    </citation>
    <scope>NUCLEOTIDE SEQUENCE [LARGE SCALE GENOMIC DNA]</scope>
    <source>
        <strain evidence="2">JCM19235</strain>
    </source>
</reference>